<dbReference type="EMBL" id="KZ613817">
    <property type="protein sequence ID" value="PMD59180.1"/>
    <property type="molecule type" value="Genomic_DNA"/>
</dbReference>
<gene>
    <name evidence="1" type="ORF">K444DRAFT_725196</name>
</gene>
<evidence type="ECO:0000313" key="1">
    <source>
        <dbReference type="EMBL" id="PMD59180.1"/>
    </source>
</evidence>
<reference evidence="1 2" key="1">
    <citation type="submission" date="2016-04" db="EMBL/GenBank/DDBJ databases">
        <title>A degradative enzymes factory behind the ericoid mycorrhizal symbiosis.</title>
        <authorList>
            <consortium name="DOE Joint Genome Institute"/>
            <person name="Martino E."/>
            <person name="Morin E."/>
            <person name="Grelet G."/>
            <person name="Kuo A."/>
            <person name="Kohler A."/>
            <person name="Daghino S."/>
            <person name="Barry K."/>
            <person name="Choi C."/>
            <person name="Cichocki N."/>
            <person name="Clum A."/>
            <person name="Copeland A."/>
            <person name="Hainaut M."/>
            <person name="Haridas S."/>
            <person name="Labutti K."/>
            <person name="Lindquist E."/>
            <person name="Lipzen A."/>
            <person name="Khouja H.-R."/>
            <person name="Murat C."/>
            <person name="Ohm R."/>
            <person name="Olson A."/>
            <person name="Spatafora J."/>
            <person name="Veneault-Fourrey C."/>
            <person name="Henrissat B."/>
            <person name="Grigoriev I."/>
            <person name="Martin F."/>
            <person name="Perotto S."/>
        </authorList>
    </citation>
    <scope>NUCLEOTIDE SEQUENCE [LARGE SCALE GENOMIC DNA]</scope>
    <source>
        <strain evidence="1 2">E</strain>
    </source>
</reference>
<dbReference type="AlphaFoldDB" id="A0A2J6T822"/>
<proteinExistence type="predicted"/>
<dbReference type="InParanoid" id="A0A2J6T822"/>
<dbReference type="GeneID" id="36596719"/>
<protein>
    <submittedName>
        <fullName evidence="1">Uncharacterized protein</fullName>
    </submittedName>
</protein>
<sequence>MNEIEQYHSCSRSSEYNHGLTIVPTSTGTINPSTDRKWSEGVEKSRGYIEKALRGCPQVRKDENLDTAETYGELKSLLVVSQLRHKLVCSDDRWTGMLLVPCVYGAATNFHRMKNLHAKFRQMGPITAFFIGALAMYTCWDVDPRYPELARPFEILEKFGFDHSHCSFACDLIH</sequence>
<name>A0A2J6T822_9HELO</name>
<evidence type="ECO:0000313" key="2">
    <source>
        <dbReference type="Proteomes" id="UP000235371"/>
    </source>
</evidence>
<dbReference type="Proteomes" id="UP000235371">
    <property type="component" value="Unassembled WGS sequence"/>
</dbReference>
<accession>A0A2J6T822</accession>
<dbReference type="RefSeq" id="XP_024736084.1">
    <property type="nucleotide sequence ID" value="XM_024888643.1"/>
</dbReference>
<keyword evidence="2" id="KW-1185">Reference proteome</keyword>
<organism evidence="1 2">
    <name type="scientific">Hyaloscypha bicolor E</name>
    <dbReference type="NCBI Taxonomy" id="1095630"/>
    <lineage>
        <taxon>Eukaryota</taxon>
        <taxon>Fungi</taxon>
        <taxon>Dikarya</taxon>
        <taxon>Ascomycota</taxon>
        <taxon>Pezizomycotina</taxon>
        <taxon>Leotiomycetes</taxon>
        <taxon>Helotiales</taxon>
        <taxon>Hyaloscyphaceae</taxon>
        <taxon>Hyaloscypha</taxon>
        <taxon>Hyaloscypha bicolor</taxon>
    </lineage>
</organism>